<evidence type="ECO:0000256" key="3">
    <source>
        <dbReference type="ARBA" id="ARBA00022628"/>
    </source>
</evidence>
<reference evidence="8" key="1">
    <citation type="submission" date="2016-10" db="EMBL/GenBank/DDBJ databases">
        <authorList>
            <person name="Varghese N."/>
            <person name="Submissions S."/>
        </authorList>
    </citation>
    <scope>NUCLEOTIDE SEQUENCE [LARGE SCALE GENOMIC DNA]</scope>
    <source>
        <strain evidence="8">DSM 13234</strain>
    </source>
</reference>
<dbReference type="EMBL" id="FNWO01000003">
    <property type="protein sequence ID" value="SEH31091.1"/>
    <property type="molecule type" value="Genomic_DNA"/>
</dbReference>
<accession>A0A1H6H5T0</accession>
<dbReference type="GO" id="GO:0005737">
    <property type="term" value="C:cytoplasm"/>
    <property type="evidence" value="ECO:0007669"/>
    <property type="project" value="TreeGrafter"/>
</dbReference>
<evidence type="ECO:0000256" key="4">
    <source>
        <dbReference type="ARBA" id="ARBA00023235"/>
    </source>
</evidence>
<sequence>MSDPSLKLASEFPVPDRAQWLALVDKALKGAPFDKKLLTRLYEGIVVQPLYTRADVDGATDPSGFPGASPFARGGRASGAGTEGWEIRSEHSAALPADANSAILDDLMRGATAIHLRLDSAARSGRATEAALWGEGGIAIHSADDLDRTLKGVLLEFVPLSLEAGASADRAAELLTALWRSRGTRPDQARGSFGIDPLGTLAAEGRLTATIEDSLSRMAQIAASTARDWPNATAIGIDTGAYHDAGATTTQELAAAMATGTAYLKAMTAAGLDISTALGQIGFTLSVDCDQFLSIAKLRAARMMWARIAEACGAPEPARRMRLLARTSRRMMSKRDPWVNLLRTTVAGFAAGVGGADSVAVLPFDAELGPSDPFSRRIARNIQILLKEESSLSQVIDPAGGSWYVETLTRQVAEAAWAEFQMIESAGGMAAALINGSLAERIALSWAEREKNIARRKDSLTGISEFPNLHERPVERPLPDLKPLRAEAAGALAGAGGAAEPGVSIAPLPRHRLGEAFEALRDDAESFRNRTGNWPRLFLANLGPVASHTARATYAKNYFEAGGIETLSNDGFTDAAACVAAFKASGARIVALCGSDGLYDSHAVAFAQALKQAGAECLYLAGNPGERKADYAAAGVDEFIFMGCDVLATLRAAHARLGVCA</sequence>
<dbReference type="Pfam" id="PF01642">
    <property type="entry name" value="MM_CoA_mutase"/>
    <property type="match status" value="1"/>
</dbReference>
<dbReference type="GO" id="GO:0046872">
    <property type="term" value="F:metal ion binding"/>
    <property type="evidence" value="ECO:0007669"/>
    <property type="project" value="InterPro"/>
</dbReference>
<dbReference type="GO" id="GO:0031419">
    <property type="term" value="F:cobalamin binding"/>
    <property type="evidence" value="ECO:0007669"/>
    <property type="project" value="UniProtKB-KW"/>
</dbReference>
<dbReference type="InterPro" id="IPR016176">
    <property type="entry name" value="Cbl-dep_enz_cat"/>
</dbReference>
<dbReference type="Gene3D" id="3.40.50.280">
    <property type="entry name" value="Cobalamin-binding domain"/>
    <property type="match status" value="1"/>
</dbReference>
<proteinExistence type="inferred from homology"/>
<dbReference type="PANTHER" id="PTHR48101:SF4">
    <property type="entry name" value="METHYLMALONYL-COA MUTASE, MITOCHONDRIAL"/>
    <property type="match status" value="1"/>
</dbReference>
<dbReference type="Gene3D" id="3.20.20.240">
    <property type="entry name" value="Methylmalonyl-CoA mutase"/>
    <property type="match status" value="1"/>
</dbReference>
<keyword evidence="3" id="KW-0846">Cobalamin</keyword>
<dbReference type="AlphaFoldDB" id="A0A1H6H5T0"/>
<dbReference type="InterPro" id="IPR006099">
    <property type="entry name" value="MeMalonylCoA_mutase_a/b_cat"/>
</dbReference>
<name>A0A1H6H5T0_MAGFU</name>
<keyword evidence="5" id="KW-0170">Cobalt</keyword>
<dbReference type="OrthoDB" id="9762378at2"/>
<evidence type="ECO:0000259" key="6">
    <source>
        <dbReference type="Pfam" id="PF01642"/>
    </source>
</evidence>
<dbReference type="GO" id="GO:0004494">
    <property type="term" value="F:methylmalonyl-CoA mutase activity"/>
    <property type="evidence" value="ECO:0007669"/>
    <property type="project" value="UniProtKB-EC"/>
</dbReference>
<dbReference type="PANTHER" id="PTHR48101">
    <property type="entry name" value="METHYLMALONYL-COA MUTASE, MITOCHONDRIAL-RELATED"/>
    <property type="match status" value="1"/>
</dbReference>
<evidence type="ECO:0000256" key="5">
    <source>
        <dbReference type="ARBA" id="ARBA00023285"/>
    </source>
</evidence>
<evidence type="ECO:0000313" key="8">
    <source>
        <dbReference type="Proteomes" id="UP000182983"/>
    </source>
</evidence>
<feature type="domain" description="Methylmalonyl-CoA mutase alpha/beta chain catalytic" evidence="6">
    <location>
        <begin position="42"/>
        <end position="486"/>
    </location>
</feature>
<keyword evidence="4" id="KW-0413">Isomerase</keyword>
<evidence type="ECO:0000313" key="7">
    <source>
        <dbReference type="EMBL" id="SEH31091.1"/>
    </source>
</evidence>
<dbReference type="GO" id="GO:0019678">
    <property type="term" value="P:propionate metabolic process, methylmalonyl pathway"/>
    <property type="evidence" value="ECO:0007669"/>
    <property type="project" value="TreeGrafter"/>
</dbReference>
<dbReference type="Proteomes" id="UP000182983">
    <property type="component" value="Unassembled WGS sequence"/>
</dbReference>
<gene>
    <name evidence="7" type="ORF">SAMN04244559_01066</name>
</gene>
<dbReference type="RefSeq" id="WP_074766263.1">
    <property type="nucleotide sequence ID" value="NZ_FNWO01000003.1"/>
</dbReference>
<evidence type="ECO:0000256" key="2">
    <source>
        <dbReference type="ARBA" id="ARBA00008465"/>
    </source>
</evidence>
<dbReference type="CDD" id="cd03677">
    <property type="entry name" value="MM_CoA_mutase_beta"/>
    <property type="match status" value="1"/>
</dbReference>
<comment type="cofactor">
    <cofactor evidence="1">
        <name>adenosylcob(III)alamin</name>
        <dbReference type="ChEBI" id="CHEBI:18408"/>
    </cofactor>
</comment>
<protein>
    <submittedName>
        <fullName evidence="7">Methylmalonyl-CoA mutase</fullName>
    </submittedName>
</protein>
<dbReference type="SUPFAM" id="SSF52242">
    <property type="entry name" value="Cobalamin (vitamin B12)-binding domain"/>
    <property type="match status" value="1"/>
</dbReference>
<comment type="similarity">
    <text evidence="2">Belongs to the methylmalonyl-CoA mutase family.</text>
</comment>
<dbReference type="InterPro" id="IPR036724">
    <property type="entry name" value="Cobalamin-bd_sf"/>
</dbReference>
<dbReference type="SUPFAM" id="SSF51703">
    <property type="entry name" value="Cobalamin (vitamin B12)-dependent enzymes"/>
    <property type="match status" value="1"/>
</dbReference>
<keyword evidence="8" id="KW-1185">Reference proteome</keyword>
<organism evidence="7 8">
    <name type="scientific">Magnetospirillum fulvum</name>
    <name type="common">Rhodospirillum fulvum</name>
    <dbReference type="NCBI Taxonomy" id="1082"/>
    <lineage>
        <taxon>Bacteria</taxon>
        <taxon>Pseudomonadati</taxon>
        <taxon>Pseudomonadota</taxon>
        <taxon>Alphaproteobacteria</taxon>
        <taxon>Rhodospirillales</taxon>
        <taxon>Rhodospirillaceae</taxon>
        <taxon>Magnetospirillum</taxon>
    </lineage>
</organism>
<evidence type="ECO:0000256" key="1">
    <source>
        <dbReference type="ARBA" id="ARBA00001922"/>
    </source>
</evidence>